<dbReference type="EMBL" id="UYRR01034252">
    <property type="protein sequence ID" value="VDK60664.1"/>
    <property type="molecule type" value="Genomic_DNA"/>
</dbReference>
<evidence type="ECO:0000313" key="2">
    <source>
        <dbReference type="Proteomes" id="UP000267096"/>
    </source>
</evidence>
<dbReference type="PANTHER" id="PTHR38612">
    <property type="entry name" value="PROTEIN DCT-5-RELATED"/>
    <property type="match status" value="1"/>
</dbReference>
<dbReference type="AlphaFoldDB" id="A0A0M3KAZ5"/>
<evidence type="ECO:0000313" key="1">
    <source>
        <dbReference type="EMBL" id="VDK60664.1"/>
    </source>
</evidence>
<gene>
    <name evidence="1" type="ORF">ASIM_LOCUS17543</name>
</gene>
<keyword evidence="2" id="KW-1185">Reference proteome</keyword>
<dbReference type="InterPro" id="IPR035161">
    <property type="entry name" value="DUF5332"/>
</dbReference>
<dbReference type="OrthoDB" id="5840377at2759"/>
<dbReference type="Pfam" id="PF17266">
    <property type="entry name" value="DUF5332"/>
    <property type="match status" value="1"/>
</dbReference>
<reference evidence="3" key="1">
    <citation type="submission" date="2017-02" db="UniProtKB">
        <authorList>
            <consortium name="WormBaseParasite"/>
        </authorList>
    </citation>
    <scope>IDENTIFICATION</scope>
</reference>
<evidence type="ECO:0000313" key="3">
    <source>
        <dbReference type="WBParaSite" id="ASIM_0001814101-mRNA-1"/>
    </source>
</evidence>
<protein>
    <submittedName>
        <fullName evidence="3">TAZ-type domain-containing protein</fullName>
    </submittedName>
</protein>
<sequence>MRCPKMEQCSLNCMNKGLESALPCVIKHCNVHCFDGDCPQCASMAKRIFLHICRENDVPHLPMVMFNGTCLGLFDKVVRKYIDANKNND</sequence>
<name>A0A0M3KAZ5_ANISI</name>
<dbReference type="WBParaSite" id="ASIM_0001814101-mRNA-1">
    <property type="protein sequence ID" value="ASIM_0001814101-mRNA-1"/>
    <property type="gene ID" value="ASIM_0001814101"/>
</dbReference>
<dbReference type="Proteomes" id="UP000267096">
    <property type="component" value="Unassembled WGS sequence"/>
</dbReference>
<proteinExistence type="predicted"/>
<accession>A0A0M3KAZ5</accession>
<organism evidence="3">
    <name type="scientific">Anisakis simplex</name>
    <name type="common">Herring worm</name>
    <dbReference type="NCBI Taxonomy" id="6269"/>
    <lineage>
        <taxon>Eukaryota</taxon>
        <taxon>Metazoa</taxon>
        <taxon>Ecdysozoa</taxon>
        <taxon>Nematoda</taxon>
        <taxon>Chromadorea</taxon>
        <taxon>Rhabditida</taxon>
        <taxon>Spirurina</taxon>
        <taxon>Ascaridomorpha</taxon>
        <taxon>Ascaridoidea</taxon>
        <taxon>Anisakidae</taxon>
        <taxon>Anisakis</taxon>
        <taxon>Anisakis simplex complex</taxon>
    </lineage>
</organism>
<reference evidence="1 2" key="2">
    <citation type="submission" date="2018-11" db="EMBL/GenBank/DDBJ databases">
        <authorList>
            <consortium name="Pathogen Informatics"/>
        </authorList>
    </citation>
    <scope>NUCLEOTIDE SEQUENCE [LARGE SCALE GENOMIC DNA]</scope>
</reference>
<dbReference type="PANTHER" id="PTHR38612:SF2">
    <property type="entry name" value="PROTEIN DCT-5"/>
    <property type="match status" value="1"/>
</dbReference>